<dbReference type="InterPro" id="IPR023430">
    <property type="entry name" value="Pept_HybD-like_dom_sf"/>
</dbReference>
<dbReference type="SUPFAM" id="SSF53163">
    <property type="entry name" value="HybD-like"/>
    <property type="match status" value="1"/>
</dbReference>
<sequence length="327" mass="36272">MFKIQTDLALETRELVQKGFGREIEGVEVEERKEFDDKIKITKVKINSIKGEAILQKPMGNYITIEADGLRDEDFDVQEKVSKVLANELESLINVSQKSSVLVVGLGNWNVTPDSLGPKVVSKVLITRHLFEFVPEKVQDRRIRSVCAISPGVLGITGIETSEIISGIVQKIHPDLIIAIDALASRRLERISTAIQIADTGIIPGSGIGNERKGITKDTVGVPVVAIGVPMVVDAAIIANDAIDLLIERLKNETERSSPLYMLLESIPDEDRFNLIKEVIYPYYGNLFVTPKDIDRIVENISTVIADGINMAIHPEVKENDEYRYVN</sequence>
<dbReference type="PIRSF" id="PIRSF019549">
    <property type="entry name" value="Peptidase_A25"/>
    <property type="match status" value="1"/>
</dbReference>
<dbReference type="eggNOG" id="COG0680">
    <property type="taxonomic scope" value="Bacteria"/>
</dbReference>
<dbReference type="NCBIfam" id="TIGR01441">
    <property type="entry name" value="GPR"/>
    <property type="match status" value="1"/>
</dbReference>
<name>E4Q3D0_CALOW</name>
<dbReference type="STRING" id="632518.Calow_1533"/>
<protein>
    <submittedName>
        <fullName evidence="4">Spore protease</fullName>
        <ecNumber evidence="4">3.4.24.78</ecNumber>
    </submittedName>
</protein>
<dbReference type="EC" id="3.4.24.78" evidence="4"/>
<dbReference type="MEROPS" id="A25.001"/>
<reference key="1">
    <citation type="submission" date="2010-09" db="EMBL/GenBank/DDBJ databases">
        <title>Complete sequence of Caldicellulosiruptor owensensis OL.</title>
        <authorList>
            <consortium name="US DOE Joint Genome Institute"/>
            <person name="Lucas S."/>
            <person name="Copeland A."/>
            <person name="Lapidus A."/>
            <person name="Cheng J.-F."/>
            <person name="Bruce D."/>
            <person name="Goodwin L."/>
            <person name="Pitluck S."/>
            <person name="Davenport K."/>
            <person name="Detter J.C."/>
            <person name="Han C."/>
            <person name="Tapia R."/>
            <person name="Land M."/>
            <person name="Hauser L."/>
            <person name="Chang Y.-J."/>
            <person name="Jeffries C."/>
            <person name="Kyrpides N."/>
            <person name="Ivanova N."/>
            <person name="Mikhailova N."/>
            <person name="Blumer-Schuette S.E."/>
            <person name="Kelly R.M."/>
            <person name="Woyke T."/>
        </authorList>
    </citation>
    <scope>NUCLEOTIDE SEQUENCE</scope>
    <source>
        <strain>OL</strain>
    </source>
</reference>
<dbReference type="HAMAP" id="MF_00626">
    <property type="entry name" value="Germination_prot"/>
    <property type="match status" value="1"/>
</dbReference>
<dbReference type="RefSeq" id="WP_013412421.1">
    <property type="nucleotide sequence ID" value="NC_014657.1"/>
</dbReference>
<evidence type="ECO:0000256" key="3">
    <source>
        <dbReference type="ARBA" id="ARBA00023145"/>
    </source>
</evidence>
<keyword evidence="3" id="KW-0865">Zymogen</keyword>
<keyword evidence="1 4" id="KW-0645">Protease</keyword>
<keyword evidence="5" id="KW-1185">Reference proteome</keyword>
<keyword evidence="2 4" id="KW-0378">Hydrolase</keyword>
<evidence type="ECO:0000256" key="2">
    <source>
        <dbReference type="ARBA" id="ARBA00022801"/>
    </source>
</evidence>
<dbReference type="EMBL" id="CP002216">
    <property type="protein sequence ID" value="ADQ05079.1"/>
    <property type="molecule type" value="Genomic_DNA"/>
</dbReference>
<dbReference type="HOGENOM" id="CLU_055087_1_0_9"/>
<dbReference type="GO" id="GO:0006508">
    <property type="term" value="P:proteolysis"/>
    <property type="evidence" value="ECO:0007669"/>
    <property type="project" value="UniProtKB-KW"/>
</dbReference>
<dbReference type="Gene3D" id="3.40.50.1450">
    <property type="entry name" value="HybD-like"/>
    <property type="match status" value="1"/>
</dbReference>
<dbReference type="Proteomes" id="UP000006889">
    <property type="component" value="Chromosome"/>
</dbReference>
<reference evidence="4 5" key="2">
    <citation type="journal article" date="2011" name="J. Bacteriol.">
        <title>Complete genome sequences for the anaerobic, extremely thermophilic plant biomass-degrading bacteria Caldicellulosiruptor hydrothermalis, Caldicellulosiruptor kristjanssonii, Caldicellulosiruptor kronotskyensis, Caldicellulosiruptor owensenis, and Caldicellulosiruptor lactoaceticus.</title>
        <authorList>
            <person name="Blumer-Schuette S.E."/>
            <person name="Ozdemir I."/>
            <person name="Mistry D."/>
            <person name="Lucas S."/>
            <person name="Lapidus A."/>
            <person name="Cheng J.F."/>
            <person name="Goodwin L.A."/>
            <person name="Pitluck S."/>
            <person name="Land M.L."/>
            <person name="Hauser L.J."/>
            <person name="Woyke T."/>
            <person name="Mikhailova N."/>
            <person name="Pati A."/>
            <person name="Kyrpides N.C."/>
            <person name="Ivanova N."/>
            <person name="Detter J.C."/>
            <person name="Walston-Davenport K."/>
            <person name="Han S."/>
            <person name="Adams M.W."/>
            <person name="Kelly R.M."/>
        </authorList>
    </citation>
    <scope>NUCLEOTIDE SEQUENCE [LARGE SCALE GENOMIC DNA]</scope>
    <source>
        <strain evidence="5">ATCC 700167 / DSM 13100 / OL</strain>
    </source>
</reference>
<dbReference type="GO" id="GO:0009847">
    <property type="term" value="P:spore germination"/>
    <property type="evidence" value="ECO:0007669"/>
    <property type="project" value="InterPro"/>
</dbReference>
<organism evidence="4 5">
    <name type="scientific">Caldicellulosiruptor owensensis (strain ATCC 700167 / DSM 13100 / OL)</name>
    <dbReference type="NCBI Taxonomy" id="632518"/>
    <lineage>
        <taxon>Bacteria</taxon>
        <taxon>Bacillati</taxon>
        <taxon>Bacillota</taxon>
        <taxon>Bacillota incertae sedis</taxon>
        <taxon>Caldicellulosiruptorales</taxon>
        <taxon>Caldicellulosiruptoraceae</taxon>
        <taxon>Caldicellulosiruptor</taxon>
    </lineage>
</organism>
<evidence type="ECO:0000313" key="5">
    <source>
        <dbReference type="Proteomes" id="UP000006889"/>
    </source>
</evidence>
<evidence type="ECO:0000313" key="4">
    <source>
        <dbReference type="EMBL" id="ADQ05079.1"/>
    </source>
</evidence>
<proteinExistence type="inferred from homology"/>
<evidence type="ECO:0000256" key="1">
    <source>
        <dbReference type="ARBA" id="ARBA00022670"/>
    </source>
</evidence>
<dbReference type="GO" id="GO:0008233">
    <property type="term" value="F:peptidase activity"/>
    <property type="evidence" value="ECO:0007669"/>
    <property type="project" value="UniProtKB-KW"/>
</dbReference>
<dbReference type="OrthoDB" id="9777293at2"/>
<dbReference type="Pfam" id="PF03418">
    <property type="entry name" value="Peptidase_A25"/>
    <property type="match status" value="1"/>
</dbReference>
<dbReference type="AlphaFoldDB" id="E4Q3D0"/>
<gene>
    <name evidence="4" type="primary">gpr</name>
    <name evidence="4" type="ordered locus">Calow_1533</name>
</gene>
<accession>E4Q3D0</accession>
<dbReference type="KEGG" id="cow:Calow_1533"/>
<dbReference type="InterPro" id="IPR005080">
    <property type="entry name" value="Peptidase_A25"/>
</dbReference>